<dbReference type="SUPFAM" id="SSF56935">
    <property type="entry name" value="Porins"/>
    <property type="match status" value="1"/>
</dbReference>
<evidence type="ECO:0000313" key="13">
    <source>
        <dbReference type="EMBL" id="MDO7930126.1"/>
    </source>
</evidence>
<dbReference type="PROSITE" id="PS52016">
    <property type="entry name" value="TONB_DEPENDENT_REC_3"/>
    <property type="match status" value="1"/>
</dbReference>
<evidence type="ECO:0000256" key="4">
    <source>
        <dbReference type="ARBA" id="ARBA00022692"/>
    </source>
</evidence>
<sequence length="834" mass="90584">MQAEQSSTNTRFPNLVRNQLSLAMGLCMAPLVGQAEVEERQQKAAEPVLQTIISVGNRGTERTVADSPVPVDVLDAEALQKQGATALRDVLANLLPSFQVSKVTGGAYSNVARSAGLRGLGGGYVLVLVNGKRRHANAVSSEGTGLQEGWNAADLDSIPMAAIARVEVLRDGAAAQYGSDAIAGVINIILKSDSSGGNATTSAGRRSHYASGVGSNGETYQQSLNYGLGLPNEGFLNLTLDWKNQDSTKRSAPATGSFYYPVNGQPDPRENTVERRSYGGGLPEIEQINASYNAELPLRDDLRLYSFSTYTRQDALVSIGFRRPNSNTVITELYPDGIAPDFNFDTRDFHTTWGIKGEELAGWNWDLSSTYGENTQRMESSNNLNPSLGPASPTDFFLQNNELSQWVTNLDLNRPIDIGLSNPLNFATGLEYREDHYTTGAGDEASYINGRYVFPAGHPRAGQEAAIGALGNYLLLPEDEVDLRRSTSAAYVDLGLNITDKWYVGAAGRYERYTDSAGSTWNGKLSTRYAFTPEFAARGSVSTGFVAPSLTQQGYAKTGLGRRTVNNETVDIMIKRVQPDSAIGKALGSEELDPVKSTSYSLGLTWTPITNLNVALDAYLIDLEDRIALISPLSGSAVDAILAANGFGHVQQVQYYANAFDTRTKGVDLVADYTHRIGAFGRLRWTVAGNWNDTTITDMAPNPAQLQSLGLSRFEDTEIGSVTDSKPRTKYILGVNWQVEDFDIGLRNTRYGKVKLLGSGTTVDQEFSAKWITDLDVTYGLTDNVRVTLGAENLFNVYPDKHTVNDVSGGSYYSTISPFGSYGAYYYTRLSIDF</sequence>
<dbReference type="Proteomes" id="UP001223016">
    <property type="component" value="Unassembled WGS sequence"/>
</dbReference>
<evidence type="ECO:0000256" key="8">
    <source>
        <dbReference type="PROSITE-ProRule" id="PRU01360"/>
    </source>
</evidence>
<dbReference type="InterPro" id="IPR000531">
    <property type="entry name" value="Beta-barrel_TonB"/>
</dbReference>
<evidence type="ECO:0000256" key="3">
    <source>
        <dbReference type="ARBA" id="ARBA00022452"/>
    </source>
</evidence>
<evidence type="ECO:0000256" key="7">
    <source>
        <dbReference type="ARBA" id="ARBA00023237"/>
    </source>
</evidence>
<evidence type="ECO:0000256" key="1">
    <source>
        <dbReference type="ARBA" id="ARBA00004571"/>
    </source>
</evidence>
<comment type="subcellular location">
    <subcellularLocation>
        <location evidence="1 8">Cell outer membrane</location>
        <topology evidence="1 8">Multi-pass membrane protein</topology>
    </subcellularLocation>
</comment>
<dbReference type="RefSeq" id="WP_304576014.1">
    <property type="nucleotide sequence ID" value="NZ_JAUQOO010000030.1"/>
</dbReference>
<dbReference type="Pfam" id="PF07715">
    <property type="entry name" value="Plug"/>
    <property type="match status" value="1"/>
</dbReference>
<organism evidence="13 14">
    <name type="scientific">Pseudomonas serbiensis</name>
    <dbReference type="NCBI Taxonomy" id="3064350"/>
    <lineage>
        <taxon>Bacteria</taxon>
        <taxon>Pseudomonadati</taxon>
        <taxon>Pseudomonadota</taxon>
        <taxon>Gammaproteobacteria</taxon>
        <taxon>Pseudomonadales</taxon>
        <taxon>Pseudomonadaceae</taxon>
        <taxon>Pseudomonas</taxon>
    </lineage>
</organism>
<dbReference type="InterPro" id="IPR039426">
    <property type="entry name" value="TonB-dep_rcpt-like"/>
</dbReference>
<feature type="domain" description="TonB-dependent receptor plug" evidence="12">
    <location>
        <begin position="64"/>
        <end position="185"/>
    </location>
</feature>
<keyword evidence="7 8" id="KW-0998">Cell outer membrane</keyword>
<proteinExistence type="inferred from homology"/>
<keyword evidence="6 8" id="KW-0472">Membrane</keyword>
<dbReference type="Gene3D" id="2.170.130.10">
    <property type="entry name" value="TonB-dependent receptor, plug domain"/>
    <property type="match status" value="1"/>
</dbReference>
<protein>
    <submittedName>
        <fullName evidence="13">TonB-dependent receptor</fullName>
    </submittedName>
</protein>
<dbReference type="InterPro" id="IPR037066">
    <property type="entry name" value="Plug_dom_sf"/>
</dbReference>
<evidence type="ECO:0000256" key="5">
    <source>
        <dbReference type="ARBA" id="ARBA00023077"/>
    </source>
</evidence>
<comment type="caution">
    <text evidence="13">The sequence shown here is derived from an EMBL/GenBank/DDBJ whole genome shotgun (WGS) entry which is preliminary data.</text>
</comment>
<evidence type="ECO:0000256" key="6">
    <source>
        <dbReference type="ARBA" id="ARBA00023136"/>
    </source>
</evidence>
<evidence type="ECO:0000256" key="10">
    <source>
        <dbReference type="SAM" id="MobiDB-lite"/>
    </source>
</evidence>
<feature type="region of interest" description="Disordered" evidence="10">
    <location>
        <begin position="253"/>
        <end position="272"/>
    </location>
</feature>
<comment type="similarity">
    <text evidence="8 9">Belongs to the TonB-dependent receptor family.</text>
</comment>
<keyword evidence="13" id="KW-0675">Receptor</keyword>
<keyword evidence="14" id="KW-1185">Reference proteome</keyword>
<dbReference type="PANTHER" id="PTHR47234:SF3">
    <property type="entry name" value="SECRETIN_TONB SHORT N-TERMINAL DOMAIN-CONTAINING PROTEIN"/>
    <property type="match status" value="1"/>
</dbReference>
<dbReference type="EMBL" id="JAUQOO010000030">
    <property type="protein sequence ID" value="MDO7930126.1"/>
    <property type="molecule type" value="Genomic_DNA"/>
</dbReference>
<evidence type="ECO:0000256" key="2">
    <source>
        <dbReference type="ARBA" id="ARBA00022448"/>
    </source>
</evidence>
<evidence type="ECO:0000259" key="11">
    <source>
        <dbReference type="Pfam" id="PF00593"/>
    </source>
</evidence>
<keyword evidence="4 8" id="KW-0812">Transmembrane</keyword>
<accession>A0ABT9D0G6</accession>
<evidence type="ECO:0000259" key="12">
    <source>
        <dbReference type="Pfam" id="PF07715"/>
    </source>
</evidence>
<dbReference type="CDD" id="cd01347">
    <property type="entry name" value="ligand_gated_channel"/>
    <property type="match status" value="1"/>
</dbReference>
<evidence type="ECO:0000256" key="9">
    <source>
        <dbReference type="RuleBase" id="RU003357"/>
    </source>
</evidence>
<dbReference type="Gene3D" id="2.40.170.20">
    <property type="entry name" value="TonB-dependent receptor, beta-barrel domain"/>
    <property type="match status" value="1"/>
</dbReference>
<dbReference type="InterPro" id="IPR012910">
    <property type="entry name" value="Plug_dom"/>
</dbReference>
<evidence type="ECO:0000313" key="14">
    <source>
        <dbReference type="Proteomes" id="UP001223016"/>
    </source>
</evidence>
<keyword evidence="3 8" id="KW-1134">Transmembrane beta strand</keyword>
<dbReference type="Pfam" id="PF00593">
    <property type="entry name" value="TonB_dep_Rec_b-barrel"/>
    <property type="match status" value="1"/>
</dbReference>
<gene>
    <name evidence="13" type="ORF">Q6A51_25430</name>
</gene>
<keyword evidence="2 8" id="KW-0813">Transport</keyword>
<name>A0ABT9D0G6_9PSED</name>
<reference evidence="13 14" key="1">
    <citation type="submission" date="2023-07" db="EMBL/GenBank/DDBJ databases">
        <title>Identification of four novel Pseudomonas species associated with bacterial leaf spot of cucurbits.</title>
        <authorList>
            <person name="Fullem K.R."/>
        </authorList>
    </citation>
    <scope>NUCLEOTIDE SEQUENCE [LARGE SCALE GENOMIC DNA]</scope>
    <source>
        <strain evidence="13 14">KFB 138</strain>
    </source>
</reference>
<dbReference type="InterPro" id="IPR036942">
    <property type="entry name" value="Beta-barrel_TonB_sf"/>
</dbReference>
<keyword evidence="5 9" id="KW-0798">TonB box</keyword>
<feature type="domain" description="TonB-dependent receptor-like beta-barrel" evidence="11">
    <location>
        <begin position="298"/>
        <end position="794"/>
    </location>
</feature>
<dbReference type="PANTHER" id="PTHR47234">
    <property type="match status" value="1"/>
</dbReference>